<feature type="signal peptide" evidence="1">
    <location>
        <begin position="1"/>
        <end position="26"/>
    </location>
</feature>
<comment type="caution">
    <text evidence="2">The sequence shown here is derived from an EMBL/GenBank/DDBJ whole genome shotgun (WGS) entry which is preliminary data.</text>
</comment>
<dbReference type="Proteomes" id="UP001259347">
    <property type="component" value="Unassembled WGS sequence"/>
</dbReference>
<gene>
    <name evidence="2" type="ORF">J2Y69_000539</name>
</gene>
<dbReference type="PROSITE" id="PS51257">
    <property type="entry name" value="PROKAR_LIPOPROTEIN"/>
    <property type="match status" value="1"/>
</dbReference>
<feature type="chain" id="PRO_5047022048" description="DUF3515 family protein" evidence="1">
    <location>
        <begin position="27"/>
        <end position="168"/>
    </location>
</feature>
<reference evidence="2 3" key="1">
    <citation type="submission" date="2023-07" db="EMBL/GenBank/DDBJ databases">
        <title>Sorghum-associated microbial communities from plants grown in Nebraska, USA.</title>
        <authorList>
            <person name="Schachtman D."/>
        </authorList>
    </citation>
    <scope>NUCLEOTIDE SEQUENCE [LARGE SCALE GENOMIC DNA]</scope>
    <source>
        <strain evidence="2 3">2980</strain>
    </source>
</reference>
<organism evidence="2 3">
    <name type="scientific">Microbacterium resistens</name>
    <dbReference type="NCBI Taxonomy" id="156977"/>
    <lineage>
        <taxon>Bacteria</taxon>
        <taxon>Bacillati</taxon>
        <taxon>Actinomycetota</taxon>
        <taxon>Actinomycetes</taxon>
        <taxon>Micrococcales</taxon>
        <taxon>Microbacteriaceae</taxon>
        <taxon>Microbacterium</taxon>
    </lineage>
</organism>
<keyword evidence="1" id="KW-0732">Signal</keyword>
<evidence type="ECO:0000256" key="1">
    <source>
        <dbReference type="SAM" id="SignalP"/>
    </source>
</evidence>
<dbReference type="RefSeq" id="WP_310017266.1">
    <property type="nucleotide sequence ID" value="NZ_JAVDUM010000002.1"/>
</dbReference>
<accession>A0ABU1S8M5</accession>
<proteinExistence type="predicted"/>
<protein>
    <recommendedName>
        <fullName evidence="4">DUF3515 family protein</fullName>
    </recommendedName>
</protein>
<keyword evidence="3" id="KW-1185">Reference proteome</keyword>
<name>A0ABU1S8M5_9MICO</name>
<dbReference type="EMBL" id="JAVDUM010000002">
    <property type="protein sequence ID" value="MDR6865954.1"/>
    <property type="molecule type" value="Genomic_DNA"/>
</dbReference>
<dbReference type="Pfam" id="PF12028">
    <property type="entry name" value="DUF3515"/>
    <property type="match status" value="1"/>
</dbReference>
<sequence length="168" mass="17474">MRRLRRLTTAVLVVAGVFGAAGCSAAAVPLKPAADANDPLCAEVSVRLPSAFENSVGPAQERRWTDAQATGAWGDPVSVTVTCGLEPPGPSTLQCVTFQNVDWLVDPTDAPWLRITSYGRTPAVQVNVNSTAISPDSVLDALGPKLATLPVDARCTAPDTNPTAQPTP</sequence>
<evidence type="ECO:0000313" key="2">
    <source>
        <dbReference type="EMBL" id="MDR6865954.1"/>
    </source>
</evidence>
<evidence type="ECO:0000313" key="3">
    <source>
        <dbReference type="Proteomes" id="UP001259347"/>
    </source>
</evidence>
<evidence type="ECO:0008006" key="4">
    <source>
        <dbReference type="Google" id="ProtNLM"/>
    </source>
</evidence>
<dbReference type="InterPro" id="IPR021903">
    <property type="entry name" value="DUF3515"/>
</dbReference>